<name>J9E261_WUCBA</name>
<accession>J9E261</accession>
<dbReference type="Gene3D" id="2.60.98.60">
    <property type="entry name" value="Cell-cell fusogen EFF/AFF, domain 1"/>
    <property type="match status" value="1"/>
</dbReference>
<sequence length="197" mass="22880">GKTYTAVKLTQPDTIIILRHRIYERLASRWTEAASEEFEAVVNKGSAKMETIDKRQMEIRTTTGRVIREMLNGMYYFSNDNRQLMMGVRLNEPTESDIHKLGWLRKNANSWLIRNGIIKITDSQHVTIENCKGQRYLTRYNAEYFITSDDRVTDLDLGYPVNEQNWIEQVEILNDNRAVRIVHAEGTVIHISVSSDT</sequence>
<evidence type="ECO:0000313" key="1">
    <source>
        <dbReference type="EMBL" id="EJW76228.1"/>
    </source>
</evidence>
<proteinExistence type="predicted"/>
<dbReference type="GO" id="GO:0044291">
    <property type="term" value="C:cell-cell contact zone"/>
    <property type="evidence" value="ECO:0007669"/>
    <property type="project" value="TreeGrafter"/>
</dbReference>
<gene>
    <name evidence="1" type="ORF">WUBG_12862</name>
</gene>
<dbReference type="InterPro" id="IPR029213">
    <property type="entry name" value="Fusogen_EFF/AFF"/>
</dbReference>
<protein>
    <submittedName>
        <fullName evidence="1">Uncharacterized protein</fullName>
    </submittedName>
</protein>
<dbReference type="PANTHER" id="PTHR37415:SF1">
    <property type="entry name" value="CELL FUSION PROTEIN AFF-1"/>
    <property type="match status" value="1"/>
</dbReference>
<dbReference type="EMBL" id="ADBV01009380">
    <property type="protein sequence ID" value="EJW76228.1"/>
    <property type="molecule type" value="Genomic_DNA"/>
</dbReference>
<reference evidence="2" key="1">
    <citation type="submission" date="2012-08" db="EMBL/GenBank/DDBJ databases">
        <title>The Genome Sequence of Wuchereria bancrofti.</title>
        <authorList>
            <person name="Nutman T.B."/>
            <person name="Fink D.L."/>
            <person name="Russ C."/>
            <person name="Young S."/>
            <person name="Zeng Q."/>
            <person name="Koehrsen M."/>
            <person name="Alvarado L."/>
            <person name="Berlin A."/>
            <person name="Chapman S.B."/>
            <person name="Chen Z."/>
            <person name="Freedman E."/>
            <person name="Gellesch M."/>
            <person name="Goldberg J."/>
            <person name="Griggs A."/>
            <person name="Gujja S."/>
            <person name="Heilman E.R."/>
            <person name="Heiman D."/>
            <person name="Hepburn T."/>
            <person name="Howarth C."/>
            <person name="Jen D."/>
            <person name="Larson L."/>
            <person name="Lewis B."/>
            <person name="Mehta T."/>
            <person name="Park D."/>
            <person name="Pearson M."/>
            <person name="Roberts A."/>
            <person name="Saif S."/>
            <person name="Shea T."/>
            <person name="Shenoy N."/>
            <person name="Sisk P."/>
            <person name="Stolte C."/>
            <person name="Sykes S."/>
            <person name="Walk T."/>
            <person name="White J."/>
            <person name="Yandava C."/>
            <person name="Haas B."/>
            <person name="Henn M.R."/>
            <person name="Nusbaum C."/>
            <person name="Birren B."/>
        </authorList>
    </citation>
    <scope>NUCLEOTIDE SEQUENCE [LARGE SCALE GENOMIC DNA]</scope>
    <source>
        <strain evidence="2">NA</strain>
    </source>
</reference>
<feature type="non-terminal residue" evidence="1">
    <location>
        <position position="1"/>
    </location>
</feature>
<evidence type="ECO:0000313" key="2">
    <source>
        <dbReference type="Proteomes" id="UP000004810"/>
    </source>
</evidence>
<dbReference type="Proteomes" id="UP000004810">
    <property type="component" value="Unassembled WGS sequence"/>
</dbReference>
<comment type="caution">
    <text evidence="1">The sequence shown here is derived from an EMBL/GenBank/DDBJ whole genome shotgun (WGS) entry which is preliminary data.</text>
</comment>
<dbReference type="AlphaFoldDB" id="J9E261"/>
<dbReference type="PANTHER" id="PTHR37415">
    <property type="entry name" value="EFF-1A"/>
    <property type="match status" value="1"/>
</dbReference>
<dbReference type="GO" id="GO:0000768">
    <property type="term" value="P:syncytium formation by plasma membrane fusion"/>
    <property type="evidence" value="ECO:0007669"/>
    <property type="project" value="TreeGrafter"/>
</dbReference>
<feature type="non-terminal residue" evidence="1">
    <location>
        <position position="197"/>
    </location>
</feature>
<organism evidence="1 2">
    <name type="scientific">Wuchereria bancrofti</name>
    <dbReference type="NCBI Taxonomy" id="6293"/>
    <lineage>
        <taxon>Eukaryota</taxon>
        <taxon>Metazoa</taxon>
        <taxon>Ecdysozoa</taxon>
        <taxon>Nematoda</taxon>
        <taxon>Chromadorea</taxon>
        <taxon>Rhabditida</taxon>
        <taxon>Spirurina</taxon>
        <taxon>Spiruromorpha</taxon>
        <taxon>Filarioidea</taxon>
        <taxon>Onchocercidae</taxon>
        <taxon>Wuchereria</taxon>
    </lineage>
</organism>
<dbReference type="Pfam" id="PF14884">
    <property type="entry name" value="EFF-AFF"/>
    <property type="match status" value="1"/>
</dbReference>